<dbReference type="PANTHER" id="PTHR43793">
    <property type="entry name" value="FAD SYNTHASE"/>
    <property type="match status" value="1"/>
</dbReference>
<protein>
    <recommendedName>
        <fullName evidence="1">D-glycero-beta-D-manno-heptose 1-phosphate adenylyltransferase</fullName>
        <ecNumber evidence="1">2.7.7.70</ecNumber>
    </recommendedName>
</protein>
<keyword evidence="6" id="KW-0119">Carbohydrate metabolism</keyword>
<evidence type="ECO:0000259" key="8">
    <source>
        <dbReference type="Pfam" id="PF01467"/>
    </source>
</evidence>
<comment type="catalytic activity">
    <reaction evidence="7">
        <text>D-glycero-beta-D-manno-heptose 1-phosphate + ATP + H(+) = ADP-D-glycero-beta-D-manno-heptose + diphosphate</text>
        <dbReference type="Rhea" id="RHEA:27465"/>
        <dbReference type="ChEBI" id="CHEBI:15378"/>
        <dbReference type="ChEBI" id="CHEBI:30616"/>
        <dbReference type="ChEBI" id="CHEBI:33019"/>
        <dbReference type="ChEBI" id="CHEBI:59967"/>
        <dbReference type="ChEBI" id="CHEBI:61593"/>
        <dbReference type="EC" id="2.7.7.70"/>
    </reaction>
</comment>
<dbReference type="InterPro" id="IPR004821">
    <property type="entry name" value="Cyt_trans-like"/>
</dbReference>
<comment type="caution">
    <text evidence="9">The sequence shown here is derived from an EMBL/GenBank/DDBJ whole genome shotgun (WGS) entry which is preliminary data.</text>
</comment>
<dbReference type="InterPro" id="IPR011914">
    <property type="entry name" value="RfaE_dom_II"/>
</dbReference>
<reference evidence="9" key="1">
    <citation type="journal article" date="2020" name="mSystems">
        <title>Genome- and Community-Level Interaction Insights into Carbon Utilization and Element Cycling Functions of Hydrothermarchaeota in Hydrothermal Sediment.</title>
        <authorList>
            <person name="Zhou Z."/>
            <person name="Liu Y."/>
            <person name="Xu W."/>
            <person name="Pan J."/>
            <person name="Luo Z.H."/>
            <person name="Li M."/>
        </authorList>
    </citation>
    <scope>NUCLEOTIDE SEQUENCE [LARGE SCALE GENOMIC DNA]</scope>
    <source>
        <strain evidence="9">SpSt-500</strain>
    </source>
</reference>
<dbReference type="GO" id="GO:0016773">
    <property type="term" value="F:phosphotransferase activity, alcohol group as acceptor"/>
    <property type="evidence" value="ECO:0007669"/>
    <property type="project" value="InterPro"/>
</dbReference>
<dbReference type="AlphaFoldDB" id="A0A832G8F7"/>
<evidence type="ECO:0000256" key="3">
    <source>
        <dbReference type="ARBA" id="ARBA00022695"/>
    </source>
</evidence>
<accession>A0A832G8F7</accession>
<dbReference type="InterPro" id="IPR050385">
    <property type="entry name" value="Archaeal_FAD_synthase"/>
</dbReference>
<dbReference type="Gene3D" id="3.40.50.620">
    <property type="entry name" value="HUPs"/>
    <property type="match status" value="1"/>
</dbReference>
<evidence type="ECO:0000256" key="6">
    <source>
        <dbReference type="ARBA" id="ARBA00023277"/>
    </source>
</evidence>
<evidence type="ECO:0000256" key="2">
    <source>
        <dbReference type="ARBA" id="ARBA00022679"/>
    </source>
</evidence>
<dbReference type="SUPFAM" id="SSF52374">
    <property type="entry name" value="Nucleotidylyl transferase"/>
    <property type="match status" value="1"/>
</dbReference>
<feature type="domain" description="Cytidyltransferase-like" evidence="8">
    <location>
        <begin position="24"/>
        <end position="119"/>
    </location>
</feature>
<dbReference type="GO" id="GO:0016779">
    <property type="term" value="F:nucleotidyltransferase activity"/>
    <property type="evidence" value="ECO:0007669"/>
    <property type="project" value="UniProtKB-KW"/>
</dbReference>
<evidence type="ECO:0000256" key="7">
    <source>
        <dbReference type="ARBA" id="ARBA00047428"/>
    </source>
</evidence>
<dbReference type="PANTHER" id="PTHR43793:SF2">
    <property type="entry name" value="BIFUNCTIONAL PROTEIN HLDE"/>
    <property type="match status" value="1"/>
</dbReference>
<evidence type="ECO:0000256" key="4">
    <source>
        <dbReference type="ARBA" id="ARBA00022741"/>
    </source>
</evidence>
<dbReference type="EC" id="2.7.7.70" evidence="1"/>
<keyword evidence="3 9" id="KW-0548">Nucleotidyltransferase</keyword>
<dbReference type="InterPro" id="IPR014729">
    <property type="entry name" value="Rossmann-like_a/b/a_fold"/>
</dbReference>
<evidence type="ECO:0000256" key="5">
    <source>
        <dbReference type="ARBA" id="ARBA00022840"/>
    </source>
</evidence>
<proteinExistence type="predicted"/>
<name>A0A832G8F7_9BACT</name>
<dbReference type="GO" id="GO:0005524">
    <property type="term" value="F:ATP binding"/>
    <property type="evidence" value="ECO:0007669"/>
    <property type="project" value="UniProtKB-KW"/>
</dbReference>
<keyword evidence="4" id="KW-0547">Nucleotide-binding</keyword>
<sequence>MILSREELKKVRAQLKAENKKVVFTNGCFDLIHSGHVDYLLKSKQLGDVLIVGLNTDESVRRIKGEKRPILKQDERAFIISNLKPVDYVTFFDEDTPAEIIADLIPDILVKGADWSLDKIIGRDVVEANGGEVKTIEFVNDQSTSKIIQTILSRYK</sequence>
<dbReference type="EMBL" id="DSVI01000026">
    <property type="protein sequence ID" value="HGT49156.1"/>
    <property type="molecule type" value="Genomic_DNA"/>
</dbReference>
<dbReference type="NCBIfam" id="TIGR00125">
    <property type="entry name" value="cyt_tran_rel"/>
    <property type="match status" value="1"/>
</dbReference>
<dbReference type="GO" id="GO:0005975">
    <property type="term" value="P:carbohydrate metabolic process"/>
    <property type="evidence" value="ECO:0007669"/>
    <property type="project" value="InterPro"/>
</dbReference>
<keyword evidence="2 9" id="KW-0808">Transferase</keyword>
<gene>
    <name evidence="9" type="primary">rfaE2</name>
    <name evidence="9" type="ORF">ENS56_14050</name>
</gene>
<keyword evidence="5" id="KW-0067">ATP-binding</keyword>
<dbReference type="Pfam" id="PF01467">
    <property type="entry name" value="CTP_transf_like"/>
    <property type="match status" value="1"/>
</dbReference>
<dbReference type="NCBIfam" id="TIGR02199">
    <property type="entry name" value="rfaE_dom_II"/>
    <property type="match status" value="1"/>
</dbReference>
<organism evidence="9">
    <name type="scientific">Ignavibacterium album</name>
    <dbReference type="NCBI Taxonomy" id="591197"/>
    <lineage>
        <taxon>Bacteria</taxon>
        <taxon>Pseudomonadati</taxon>
        <taxon>Ignavibacteriota</taxon>
        <taxon>Ignavibacteria</taxon>
        <taxon>Ignavibacteriales</taxon>
        <taxon>Ignavibacteriaceae</taxon>
        <taxon>Ignavibacterium</taxon>
    </lineage>
</organism>
<evidence type="ECO:0000256" key="1">
    <source>
        <dbReference type="ARBA" id="ARBA00012519"/>
    </source>
</evidence>
<evidence type="ECO:0000313" key="9">
    <source>
        <dbReference type="EMBL" id="HGT49156.1"/>
    </source>
</evidence>